<dbReference type="OrthoDB" id="2971085at2759"/>
<feature type="non-terminal residue" evidence="1">
    <location>
        <position position="175"/>
    </location>
</feature>
<dbReference type="Proteomes" id="UP001140091">
    <property type="component" value="Unassembled WGS sequence"/>
</dbReference>
<reference evidence="1" key="1">
    <citation type="submission" date="2022-06" db="EMBL/GenBank/DDBJ databases">
        <title>Genome Sequence of Candolleomyces eurysporus.</title>
        <authorList>
            <person name="Buettner E."/>
        </authorList>
    </citation>
    <scope>NUCLEOTIDE SEQUENCE</scope>
    <source>
        <strain evidence="1">VTCC 930004</strain>
    </source>
</reference>
<dbReference type="EMBL" id="JANBPK010000856">
    <property type="protein sequence ID" value="KAJ2929862.1"/>
    <property type="molecule type" value="Genomic_DNA"/>
</dbReference>
<proteinExistence type="predicted"/>
<evidence type="ECO:0000313" key="2">
    <source>
        <dbReference type="Proteomes" id="UP001140091"/>
    </source>
</evidence>
<name>A0A9W8J7Y7_9AGAR</name>
<evidence type="ECO:0000313" key="1">
    <source>
        <dbReference type="EMBL" id="KAJ2929862.1"/>
    </source>
</evidence>
<organism evidence="1 2">
    <name type="scientific">Candolleomyces eurysporus</name>
    <dbReference type="NCBI Taxonomy" id="2828524"/>
    <lineage>
        <taxon>Eukaryota</taxon>
        <taxon>Fungi</taxon>
        <taxon>Dikarya</taxon>
        <taxon>Basidiomycota</taxon>
        <taxon>Agaricomycotina</taxon>
        <taxon>Agaricomycetes</taxon>
        <taxon>Agaricomycetidae</taxon>
        <taxon>Agaricales</taxon>
        <taxon>Agaricineae</taxon>
        <taxon>Psathyrellaceae</taxon>
        <taxon>Candolleomyces</taxon>
    </lineage>
</organism>
<gene>
    <name evidence="1" type="ORF">H1R20_g7236</name>
</gene>
<dbReference type="AlphaFoldDB" id="A0A9W8J7Y7"/>
<accession>A0A9W8J7Y7</accession>
<keyword evidence="2" id="KW-1185">Reference proteome</keyword>
<comment type="caution">
    <text evidence="1">The sequence shown here is derived from an EMBL/GenBank/DDBJ whole genome shotgun (WGS) entry which is preliminary data.</text>
</comment>
<protein>
    <submittedName>
        <fullName evidence="1">Uncharacterized protein</fullName>
    </submittedName>
</protein>
<sequence>MRFAATLLYCLSFGAVVTFALPTLVSRSYDLAERSAGSDLEGIIDEVSARAPTELGFDLEFQERQLEDSFLYSRAPLAKKTKKKLEEALDVMEAETVSWSWGAQWDKGHGGNTSQLQGYKPGSRRDTQGSLLFWVGLFNTAGKEITGSPLIQANFATEPDTATAVAALRAALQNA</sequence>